<reference evidence="2" key="1">
    <citation type="submission" date="2024-07" db="EMBL/GenBank/DDBJ databases">
        <authorList>
            <person name="Yu S.T."/>
        </authorList>
    </citation>
    <scope>NUCLEOTIDE SEQUENCE</scope>
    <source>
        <strain evidence="2">R02</strain>
    </source>
</reference>
<evidence type="ECO:0000313" key="2">
    <source>
        <dbReference type="EMBL" id="XDP93513.1"/>
    </source>
</evidence>
<feature type="signal peptide" evidence="1">
    <location>
        <begin position="1"/>
        <end position="35"/>
    </location>
</feature>
<gene>
    <name evidence="2" type="ORF">AB5J57_08230</name>
</gene>
<proteinExistence type="predicted"/>
<feature type="chain" id="PRO_5044239049" evidence="1">
    <location>
        <begin position="36"/>
        <end position="79"/>
    </location>
</feature>
<keyword evidence="1" id="KW-0732">Signal</keyword>
<dbReference type="EMBL" id="CP163429">
    <property type="protein sequence ID" value="XDP93513.1"/>
    <property type="molecule type" value="Genomic_DNA"/>
</dbReference>
<accession>A0AB39LIX6</accession>
<organism evidence="2">
    <name type="scientific">Streptomyces sp. R02</name>
    <dbReference type="NCBI Taxonomy" id="3238623"/>
    <lineage>
        <taxon>Bacteria</taxon>
        <taxon>Bacillati</taxon>
        <taxon>Actinomycetota</taxon>
        <taxon>Actinomycetes</taxon>
        <taxon>Kitasatosporales</taxon>
        <taxon>Streptomycetaceae</taxon>
        <taxon>Streptomyces</taxon>
    </lineage>
</organism>
<evidence type="ECO:0000256" key="1">
    <source>
        <dbReference type="SAM" id="SignalP"/>
    </source>
</evidence>
<name>A0AB39LIX6_9ACTN</name>
<protein>
    <submittedName>
        <fullName evidence="2">Uncharacterized protein</fullName>
    </submittedName>
</protein>
<dbReference type="AlphaFoldDB" id="A0AB39LIX6"/>
<dbReference type="RefSeq" id="WP_369155445.1">
    <property type="nucleotide sequence ID" value="NZ_CP163429.1"/>
</dbReference>
<sequence length="79" mass="8331">MSDKWVRGALHCAIGVMGVAAMLMLCGALAGTAYADETTSGSKNGPRVGLVNADLGQIDDPAEDVLEHVLLFSDRQVWN</sequence>